<keyword evidence="3" id="KW-1185">Reference proteome</keyword>
<evidence type="ECO:0000256" key="1">
    <source>
        <dbReference type="SAM" id="MobiDB-lite"/>
    </source>
</evidence>
<reference evidence="2 3" key="1">
    <citation type="journal article" date="2023" name="Arcadia Sci">
        <title>De novo assembly of a long-read Amblyomma americanum tick genome.</title>
        <authorList>
            <person name="Chou S."/>
            <person name="Poskanzer K.E."/>
            <person name="Rollins M."/>
            <person name="Thuy-Boun P.S."/>
        </authorList>
    </citation>
    <scope>NUCLEOTIDE SEQUENCE [LARGE SCALE GENOMIC DNA]</scope>
    <source>
        <strain evidence="2">F_SG_1</strain>
        <tissue evidence="2">Salivary glands</tissue>
    </source>
</reference>
<organism evidence="2 3">
    <name type="scientific">Amblyomma americanum</name>
    <name type="common">Lone star tick</name>
    <dbReference type="NCBI Taxonomy" id="6943"/>
    <lineage>
        <taxon>Eukaryota</taxon>
        <taxon>Metazoa</taxon>
        <taxon>Ecdysozoa</taxon>
        <taxon>Arthropoda</taxon>
        <taxon>Chelicerata</taxon>
        <taxon>Arachnida</taxon>
        <taxon>Acari</taxon>
        <taxon>Parasitiformes</taxon>
        <taxon>Ixodida</taxon>
        <taxon>Ixodoidea</taxon>
        <taxon>Ixodidae</taxon>
        <taxon>Amblyomminae</taxon>
        <taxon>Amblyomma</taxon>
    </lineage>
</organism>
<evidence type="ECO:0000313" key="3">
    <source>
        <dbReference type="Proteomes" id="UP001321473"/>
    </source>
</evidence>
<proteinExistence type="predicted"/>
<feature type="compositionally biased region" description="Basic and acidic residues" evidence="1">
    <location>
        <begin position="89"/>
        <end position="98"/>
    </location>
</feature>
<name>A0AAQ4FBS8_AMBAM</name>
<comment type="caution">
    <text evidence="2">The sequence shown here is derived from an EMBL/GenBank/DDBJ whole genome shotgun (WGS) entry which is preliminary data.</text>
</comment>
<dbReference type="Proteomes" id="UP001321473">
    <property type="component" value="Unassembled WGS sequence"/>
</dbReference>
<evidence type="ECO:0000313" key="2">
    <source>
        <dbReference type="EMBL" id="KAK8784446.1"/>
    </source>
</evidence>
<dbReference type="EMBL" id="JARKHS020004559">
    <property type="protein sequence ID" value="KAK8784446.1"/>
    <property type="molecule type" value="Genomic_DNA"/>
</dbReference>
<feature type="region of interest" description="Disordered" evidence="1">
    <location>
        <begin position="1"/>
        <end position="107"/>
    </location>
</feature>
<gene>
    <name evidence="2" type="ORF">V5799_009189</name>
</gene>
<dbReference type="AlphaFoldDB" id="A0AAQ4FBS8"/>
<accession>A0AAQ4FBS8</accession>
<sequence length="135" mass="14966">MPCRTTSRASGCPAERSHNGLQQSSKCLRKRAQTAQSLLIPSKGVAGEGPQKRMMRARMSQKMLVKRHSAIPSQESEAAQSRAKRRQRRNSEGRDRSKSVPVSTPWGTVRLKCMKQLVNTANTAAPKENHARNST</sequence>
<protein>
    <submittedName>
        <fullName evidence="2">Uncharacterized protein</fullName>
    </submittedName>
</protein>